<dbReference type="Proteomes" id="UP000294914">
    <property type="component" value="Unassembled WGS sequence"/>
</dbReference>
<dbReference type="SUPFAM" id="SSF47413">
    <property type="entry name" value="lambda repressor-like DNA-binding domains"/>
    <property type="match status" value="1"/>
</dbReference>
<sequence>MAENFTDFDPAEHLDSNEAIAAFMADALETGDARYIARSLGVIARARGMTELARETGLSREQLYRSFSETGNPTLKTLLAVMRAIGVDMTAKPHGPSGRD</sequence>
<accession>A0A4R8J322</accession>
<dbReference type="InterPro" id="IPR014057">
    <property type="entry name" value="HI1420"/>
</dbReference>
<dbReference type="AlphaFoldDB" id="A0A4R8J322"/>
<dbReference type="OrthoDB" id="9798416at2"/>
<dbReference type="RefSeq" id="WP_134081040.1">
    <property type="nucleotide sequence ID" value="NZ_SOQX01000001.1"/>
</dbReference>
<dbReference type="NCBIfam" id="TIGR02684">
    <property type="entry name" value="dnstrm_HI1420"/>
    <property type="match status" value="1"/>
</dbReference>
<evidence type="ECO:0000259" key="1">
    <source>
        <dbReference type="PROSITE" id="PS50943"/>
    </source>
</evidence>
<dbReference type="InterPro" id="IPR001387">
    <property type="entry name" value="Cro/C1-type_HTH"/>
</dbReference>
<dbReference type="InterPro" id="IPR010982">
    <property type="entry name" value="Lambda_DNA-bd_dom_sf"/>
</dbReference>
<name>A0A4R8J322_9GAMM</name>
<organism evidence="2 3">
    <name type="scientific">Thiohalophilus thiocyanatoxydans</name>
    <dbReference type="NCBI Taxonomy" id="381308"/>
    <lineage>
        <taxon>Bacteria</taxon>
        <taxon>Pseudomonadati</taxon>
        <taxon>Pseudomonadota</taxon>
        <taxon>Gammaproteobacteria</taxon>
        <taxon>Thiohalomonadales</taxon>
        <taxon>Thiohalophilaceae</taxon>
        <taxon>Thiohalophilus</taxon>
    </lineage>
</organism>
<dbReference type="Gene3D" id="1.10.260.40">
    <property type="entry name" value="lambda repressor-like DNA-binding domains"/>
    <property type="match status" value="1"/>
</dbReference>
<dbReference type="Pfam" id="PF21716">
    <property type="entry name" value="dnstrm_HI1420"/>
    <property type="match status" value="1"/>
</dbReference>
<reference evidence="2 3" key="1">
    <citation type="submission" date="2019-03" db="EMBL/GenBank/DDBJ databases">
        <title>Genomic Encyclopedia of Type Strains, Phase IV (KMG-IV): sequencing the most valuable type-strain genomes for metagenomic binning, comparative biology and taxonomic classification.</title>
        <authorList>
            <person name="Goeker M."/>
        </authorList>
    </citation>
    <scope>NUCLEOTIDE SEQUENCE [LARGE SCALE GENOMIC DNA]</scope>
    <source>
        <strain evidence="2 3">DSM 16326</strain>
    </source>
</reference>
<feature type="domain" description="HTH cro/C1-type" evidence="1">
    <location>
        <begin position="49"/>
        <end position="92"/>
    </location>
</feature>
<dbReference type="CDD" id="cd00093">
    <property type="entry name" value="HTH_XRE"/>
    <property type="match status" value="1"/>
</dbReference>
<evidence type="ECO:0000313" key="2">
    <source>
        <dbReference type="EMBL" id="TDY04273.1"/>
    </source>
</evidence>
<evidence type="ECO:0000313" key="3">
    <source>
        <dbReference type="Proteomes" id="UP000294914"/>
    </source>
</evidence>
<protein>
    <submittedName>
        <fullName evidence="2">Putative addiction module antidote protein</fullName>
    </submittedName>
</protein>
<dbReference type="PANTHER" id="PTHR40275:SF1">
    <property type="entry name" value="SSL7038 PROTEIN"/>
    <property type="match status" value="1"/>
</dbReference>
<proteinExistence type="predicted"/>
<dbReference type="PROSITE" id="PS50943">
    <property type="entry name" value="HTH_CROC1"/>
    <property type="match status" value="1"/>
</dbReference>
<dbReference type="GO" id="GO:0003677">
    <property type="term" value="F:DNA binding"/>
    <property type="evidence" value="ECO:0007669"/>
    <property type="project" value="InterPro"/>
</dbReference>
<dbReference type="EMBL" id="SOQX01000001">
    <property type="protein sequence ID" value="TDY04273.1"/>
    <property type="molecule type" value="Genomic_DNA"/>
</dbReference>
<comment type="caution">
    <text evidence="2">The sequence shown here is derived from an EMBL/GenBank/DDBJ whole genome shotgun (WGS) entry which is preliminary data.</text>
</comment>
<keyword evidence="3" id="KW-1185">Reference proteome</keyword>
<dbReference type="PANTHER" id="PTHR40275">
    <property type="entry name" value="SSL7038 PROTEIN"/>
    <property type="match status" value="1"/>
</dbReference>
<gene>
    <name evidence="2" type="ORF">EDC23_0647</name>
</gene>